<dbReference type="Proteomes" id="UP000808337">
    <property type="component" value="Unassembled WGS sequence"/>
</dbReference>
<reference evidence="1 2" key="1">
    <citation type="submission" date="2020-10" db="EMBL/GenBank/DDBJ databases">
        <title>Connecting structure to function with the recovery of over 1000 high-quality activated sludge metagenome-assembled genomes encoding full-length rRNA genes using long-read sequencing.</title>
        <authorList>
            <person name="Singleton C.M."/>
            <person name="Petriglieri F."/>
            <person name="Kristensen J.M."/>
            <person name="Kirkegaard R.H."/>
            <person name="Michaelsen T.Y."/>
            <person name="Andersen M.H."/>
            <person name="Karst S.M."/>
            <person name="Dueholm M.S."/>
            <person name="Nielsen P.H."/>
            <person name="Albertsen M."/>
        </authorList>
    </citation>
    <scope>NUCLEOTIDE SEQUENCE [LARGE SCALE GENOMIC DNA]</scope>
    <source>
        <strain evidence="1">Ribe_18-Q3-R11-54_MAXAC.273</strain>
    </source>
</reference>
<proteinExistence type="predicted"/>
<dbReference type="EMBL" id="JADKGY010000032">
    <property type="protein sequence ID" value="MBK9984921.1"/>
    <property type="molecule type" value="Genomic_DNA"/>
</dbReference>
<name>A0A9D7SZ86_9BACT</name>
<comment type="caution">
    <text evidence="1">The sequence shown here is derived from an EMBL/GenBank/DDBJ whole genome shotgun (WGS) entry which is preliminary data.</text>
</comment>
<sequence length="2342" mass="258695">MKNIRLFILLLVSIFYYAIGCSQLSINTVINPPFPTDLDYYIDDLSNVYINIVNTDPSSTFRYRLEADIQGPTGITANIRYLGQPITISPGQTQFYSGMQLRDLGMSSGGIENTNNLTEEQMSAISINHALPEGSYTICFKAFDENDNTLSDPSEGCASFELVYIDRPEIVLPMDEAFVFPQVNINWIQDLSSLTPMQRSRLIYRLSIGDVTQDELDQYIDEIYDVNTPSIRHFETPASTYPFVNGVDYTFIEGHEYVVWVTAIDPEGELMFLDRGNSNVIRFTYGTEDDEETDDDEYNGCVTEEFGTSTCVDPHAEMYFPSHQDTLPFGQFPFLIKFDPYCATYQRLQYTLNLTEQPSGLNIYNRNDDLNWPPGGPLQYLLDRGFTTDEDHARMFMMNDSWLTPTFQRSRSYRAEANASMHMRNGPTFTYSMANDFVSGMPKPGLDIPIHQDTLPPGDIDFRWDNGALPLNVFPDVFNLIRIHGAGEPEDITYYGDVHEKWVLQISRSEHFEESNLVSGFSEEVNGSHFESVEDLMAGIYLVNNQTKEILEEGTYYWRVVWLRDPDDAVPANFYISDSDFYHASGTRIFVIDADAGTTGTPEEEEEEESTCSAPCTFPSITDHNAIGDLAVGSNFTIAGFTVEVREVSGSSSGFSGQGYIRMPLLNNIKLRVQFSSLQINAARKAFHGQVTPVTDAALPFSEFISPLGRIVGMTQTEAEAMDAAIEGTGKLISLLTPGSETALPIGIDKEIDGNRIIIGIIDLMLKPDSARMKAVVNIDLPNMEIVEGFISLGADVCITPTGFANDVRLYLPQDQVFDLGNGNEFVIAGAENDRPDNQVTSVEWDCEGFRALNITGIHRFTRDWLLPEGADGNVEPEGKVEARFTGRFVRGGNIMVNIDMDPFQLPGVEGWGFTVAHNAWIDLSDLENPEHFMAALPDDYVHPALTDDGMANTWKGFFLEEVSVHTPEHLQGPDGHPLTFALRNIFIDNTGLTFSARAENILRWDGDGDMAGWKASLDTFFLDILQNNFRSAGFNGKLGIPIADETQYLKYRAALEYTDGDFALVLSVRPAAAMRIPISMAEATILPTTYIRAVIADSSFIEANLSATLTLGNSNLPSGSSMPASLTMPGIRIENLRINSEVGFDTTDFAFSLTGLDGLGMPGSGEGGGHGYFNAEGADWMPPPSSGQSSLSGFPIGLDHFSFSNEGITIQPRITLTGSEGGFSAAAKILLNADMELLPRQRFTLTGVTLQRIDLDVEASDVTLRGYLEFYKESATEGVRGGITLGINMGTRIGIDINADFGTYKSATATVFDTPGWYSYFYVDGTVFISSGIQIFSGLSLYGLGGGFYHHMVMTSSLPASTSIAGASSSGRPSGVRYAPNFSNDLGLKFKVILGSNGDEGKAYNLDVGLQAEFSFTHGLTLLAIEGSFRVMTDGISISTIGREGNSPVAGYLGMELNLPPGAPATFNGQFFVKVKVPVSSPILTGIGTIPNPPTGWTSENALIWANFYVGPDKWFFHMGSPTNRGGLRLRIGDVDVARITGYMMIGHDIPVLMPEPDAEFTRIFNAGHGGGVNSASGDPASLTAGRPRPSVPLGEGFAFGIALAMHLGADFFPFYFDLASVMGCDINVTRATDGDRTCAGTGTIPGVDGWYGIGQFYAGIEGAFGIRINLFVETITVPILQASAAIILRGGLPNPEWVAGRGSFYYNVCNGLAEGTCDFALQAGTVCLPVSTGNPFGDMSLLQDLKPDEGETVEVYAEAAAAFSMQMNRVYEIEEYVTAIDPPSIRRIEPYMYAFEIKLNGRGSPIVGTGEWAENNRVYNFYPTDLLHGESDYTARVEARIRENGRDFITRGSVFREELLHHFRTGPMPDHIVPEMINFTYPYIRQQNFLKSETSSDQGYIVLFSRNPLLSVEGDVSNVDVTFTARFTSEDREIINTPAIIEGERIIKFNVSQLQTDKLYCLQIIRRDQPRGVVSLPGNMSMSDLMGGPVGGAHISGISSMQIQNLYAVLGRSTVMSNQFTRVSLPSGRVRQYEKELFNYFFRTSDYNDFTSKLASEQSDWDTETLTFGIDVIKLENSFSENLEWVDVNPFQVVPNHRSISFSKRVDFYMRPPLNIEFDTYTPGSVYPSQYFTSIVAPRIMRPYLEGAGIRTRVIRNFVRDWGVNVSANIRPFPLFEGYVTYNRSIYFSTTTPYQNPLDDSRINEAFSESTGMGGIPLPTIAHTPFLPVGFHLPPLRRTAVMYGVHVNGMSQFRRLQSDMRHFAYQTLTLPVVVGTVTTSPFELMNIEDKNYVTRLLSNNPIIATKITKGPNSFGFVYKYPLPDGSDTHNGFIPFTFQNW</sequence>
<accession>A0A9D7SZ86</accession>
<organism evidence="1 2">
    <name type="scientific">Candidatus Opimibacter skivensis</name>
    <dbReference type="NCBI Taxonomy" id="2982028"/>
    <lineage>
        <taxon>Bacteria</taxon>
        <taxon>Pseudomonadati</taxon>
        <taxon>Bacteroidota</taxon>
        <taxon>Saprospiria</taxon>
        <taxon>Saprospirales</taxon>
        <taxon>Saprospiraceae</taxon>
        <taxon>Candidatus Opimibacter</taxon>
    </lineage>
</organism>
<evidence type="ECO:0000313" key="1">
    <source>
        <dbReference type="EMBL" id="MBK9984921.1"/>
    </source>
</evidence>
<gene>
    <name evidence="1" type="ORF">IPP15_21585</name>
</gene>
<evidence type="ECO:0000313" key="2">
    <source>
        <dbReference type="Proteomes" id="UP000808337"/>
    </source>
</evidence>
<protein>
    <submittedName>
        <fullName evidence="1">Uncharacterized protein</fullName>
    </submittedName>
</protein>